<dbReference type="Proteomes" id="UP000504636">
    <property type="component" value="Unplaced"/>
</dbReference>
<dbReference type="AlphaFoldDB" id="A0A6A6YQ52"/>
<feature type="compositionally biased region" description="Polar residues" evidence="2">
    <location>
        <begin position="646"/>
        <end position="663"/>
    </location>
</feature>
<dbReference type="EMBL" id="MU003699">
    <property type="protein sequence ID" value="KAF2810920.1"/>
    <property type="molecule type" value="Genomic_DNA"/>
</dbReference>
<evidence type="ECO:0000313" key="3">
    <source>
        <dbReference type="EMBL" id="KAF2810920.1"/>
    </source>
</evidence>
<organism evidence="3">
    <name type="scientific">Mytilinidion resinicola</name>
    <dbReference type="NCBI Taxonomy" id="574789"/>
    <lineage>
        <taxon>Eukaryota</taxon>
        <taxon>Fungi</taxon>
        <taxon>Dikarya</taxon>
        <taxon>Ascomycota</taxon>
        <taxon>Pezizomycotina</taxon>
        <taxon>Dothideomycetes</taxon>
        <taxon>Pleosporomycetidae</taxon>
        <taxon>Mytilinidiales</taxon>
        <taxon>Mytilinidiaceae</taxon>
        <taxon>Mytilinidion</taxon>
    </lineage>
</organism>
<dbReference type="GeneID" id="54468858"/>
<evidence type="ECO:0000313" key="4">
    <source>
        <dbReference type="Proteomes" id="UP000504636"/>
    </source>
</evidence>
<feature type="coiled-coil region" evidence="1">
    <location>
        <begin position="310"/>
        <end position="337"/>
    </location>
</feature>
<evidence type="ECO:0000256" key="2">
    <source>
        <dbReference type="SAM" id="MobiDB-lite"/>
    </source>
</evidence>
<evidence type="ECO:0000313" key="5">
    <source>
        <dbReference type="RefSeq" id="XP_033577884.1"/>
    </source>
</evidence>
<dbReference type="OrthoDB" id="3792038at2759"/>
<protein>
    <submittedName>
        <fullName evidence="3 5">Uncharacterized protein</fullName>
    </submittedName>
</protein>
<feature type="region of interest" description="Disordered" evidence="2">
    <location>
        <begin position="401"/>
        <end position="421"/>
    </location>
</feature>
<feature type="region of interest" description="Disordered" evidence="2">
    <location>
        <begin position="500"/>
        <end position="728"/>
    </location>
</feature>
<feature type="compositionally biased region" description="Polar residues" evidence="2">
    <location>
        <begin position="602"/>
        <end position="614"/>
    </location>
</feature>
<keyword evidence="1" id="KW-0175">Coiled coil</keyword>
<evidence type="ECO:0000256" key="1">
    <source>
        <dbReference type="SAM" id="Coils"/>
    </source>
</evidence>
<name>A0A6A6YQ52_9PEZI</name>
<keyword evidence="4" id="KW-1185">Reference proteome</keyword>
<reference evidence="5" key="2">
    <citation type="submission" date="2020-04" db="EMBL/GenBank/DDBJ databases">
        <authorList>
            <consortium name="NCBI Genome Project"/>
        </authorList>
    </citation>
    <scope>NUCLEOTIDE SEQUENCE</scope>
    <source>
        <strain evidence="5">CBS 304.34</strain>
    </source>
</reference>
<feature type="compositionally biased region" description="Basic and acidic residues" evidence="2">
    <location>
        <begin position="634"/>
        <end position="645"/>
    </location>
</feature>
<feature type="compositionally biased region" description="Basic and acidic residues" evidence="2">
    <location>
        <begin position="683"/>
        <end position="700"/>
    </location>
</feature>
<feature type="compositionally biased region" description="Polar residues" evidence="2">
    <location>
        <begin position="572"/>
        <end position="584"/>
    </location>
</feature>
<sequence>MPLANKIQKFKRYMGLPVTPQTAPVRRELSRPQTAPTEAPTGFRRIFRGRTYAGVISTNQSTISAPIAIGVIAFADQITAESLSHFLIWLFYYDVVELPVSPADWYKHLPSMEMRGWIQLGTFLQTTTPAGFQLARLDSIIDQLQLRKHFVMQCIDKISKPDLMRWSDVATDVKYAIAKSLREKDHLELVKTCLEAIQETTVALKPRAGTNFEGWQTDVTERIADYLSVIVKPRLSTIKGGIRVLSDKSEDDERSVRYIFEAMQAERPVPLVRYGIFPTRPLRSSNSSQLSVISPEQAAREADEELHYSMAQLRNRNKDLRLHVEALQAKNEELLANRPLPQPPSRFQSIMTSRKPVPDHGRQQPVSSGVSLFADPNPHVLSRLLPTLPADEIEVHQCPKTSRGLVPMPPPFTDRKPSGDVPLMIPDRTSSKPASLHILSMHTESGPTNENILAQSVAFDVTGKCKAKEIDIKGKGRVKEIEFDPYPTDSLSSNKKFIPAPLFSGRPGHQRSHSLSRILDESGPSTPHITRRRSKSANRLERPRSSMNMRALSLPLEGDRGFLPSQERLANGNHTTTFASSSGSGKFGLSRGGIRGVSGRSTNGIGTLSHTPSGSVRDRPRYDTEFLPQAPCVPDDRPTSPDRHASNSSSETYELSLPKSTSDGGKDRSDIAVPSLELMAPAKRGEKRHESGDGMTEFRRSSGLMGGHVPFFGSRNVSGGHRDLSRLG</sequence>
<accession>A0A6A6YQ52</accession>
<dbReference type="RefSeq" id="XP_033577884.1">
    <property type="nucleotide sequence ID" value="XM_033727965.1"/>
</dbReference>
<gene>
    <name evidence="3 5" type="ORF">BDZ99DRAFT_570211</name>
</gene>
<reference evidence="3 5" key="1">
    <citation type="journal article" date="2020" name="Stud. Mycol.">
        <title>101 Dothideomycetes genomes: a test case for predicting lifestyles and emergence of pathogens.</title>
        <authorList>
            <person name="Haridas S."/>
            <person name="Albert R."/>
            <person name="Binder M."/>
            <person name="Bloem J."/>
            <person name="Labutti K."/>
            <person name="Salamov A."/>
            <person name="Andreopoulos B."/>
            <person name="Baker S."/>
            <person name="Barry K."/>
            <person name="Bills G."/>
            <person name="Bluhm B."/>
            <person name="Cannon C."/>
            <person name="Castanera R."/>
            <person name="Culley D."/>
            <person name="Daum C."/>
            <person name="Ezra D."/>
            <person name="Gonzalez J."/>
            <person name="Henrissat B."/>
            <person name="Kuo A."/>
            <person name="Liang C."/>
            <person name="Lipzen A."/>
            <person name="Lutzoni F."/>
            <person name="Magnuson J."/>
            <person name="Mondo S."/>
            <person name="Nolan M."/>
            <person name="Ohm R."/>
            <person name="Pangilinan J."/>
            <person name="Park H.-J."/>
            <person name="Ramirez L."/>
            <person name="Alfaro M."/>
            <person name="Sun H."/>
            <person name="Tritt A."/>
            <person name="Yoshinaga Y."/>
            <person name="Zwiers L.-H."/>
            <person name="Turgeon B."/>
            <person name="Goodwin S."/>
            <person name="Spatafora J."/>
            <person name="Crous P."/>
            <person name="Grigoriev I."/>
        </authorList>
    </citation>
    <scope>NUCLEOTIDE SEQUENCE</scope>
    <source>
        <strain evidence="3 5">CBS 304.34</strain>
    </source>
</reference>
<proteinExistence type="predicted"/>
<reference evidence="5" key="3">
    <citation type="submission" date="2025-04" db="UniProtKB">
        <authorList>
            <consortium name="RefSeq"/>
        </authorList>
    </citation>
    <scope>IDENTIFICATION</scope>
    <source>
        <strain evidence="5">CBS 304.34</strain>
    </source>
</reference>